<evidence type="ECO:0000313" key="2">
    <source>
        <dbReference type="EMBL" id="GAA4611609.1"/>
    </source>
</evidence>
<gene>
    <name evidence="2" type="ORF">GCM10023195_49280</name>
</gene>
<sequence>MSPDRRASGADRIVTRRLVLDRLEPRSAHALSQGDCSGMVPARGWPTDATAIVAHRAAADAEALTWLIHREGAVIGECGIKHGPGADGMVEIGYGLGAPWRSQGYGTEAIRGLLGRLEELPACRRVTAEVHEGNLPSRRLLERLGFSVDALTPPYVWYARTLG</sequence>
<comment type="caution">
    <text evidence="2">The sequence shown here is derived from an EMBL/GenBank/DDBJ whole genome shotgun (WGS) entry which is preliminary data.</text>
</comment>
<name>A0ABP8TSC3_9ACTN</name>
<dbReference type="PANTHER" id="PTHR43792:SF13">
    <property type="entry name" value="ACETYLTRANSFERASE"/>
    <property type="match status" value="1"/>
</dbReference>
<feature type="domain" description="N-acetyltransferase" evidence="1">
    <location>
        <begin position="18"/>
        <end position="163"/>
    </location>
</feature>
<keyword evidence="3" id="KW-1185">Reference proteome</keyword>
<proteinExistence type="predicted"/>
<organism evidence="2 3">
    <name type="scientific">Actinoallomurus liliacearum</name>
    <dbReference type="NCBI Taxonomy" id="1080073"/>
    <lineage>
        <taxon>Bacteria</taxon>
        <taxon>Bacillati</taxon>
        <taxon>Actinomycetota</taxon>
        <taxon>Actinomycetes</taxon>
        <taxon>Streptosporangiales</taxon>
        <taxon>Thermomonosporaceae</taxon>
        <taxon>Actinoallomurus</taxon>
    </lineage>
</organism>
<dbReference type="Proteomes" id="UP001500212">
    <property type="component" value="Unassembled WGS sequence"/>
</dbReference>
<dbReference type="InterPro" id="IPR016181">
    <property type="entry name" value="Acyl_CoA_acyltransferase"/>
</dbReference>
<dbReference type="PANTHER" id="PTHR43792">
    <property type="entry name" value="GNAT FAMILY, PUTATIVE (AFU_ORTHOLOGUE AFUA_3G00765)-RELATED-RELATED"/>
    <property type="match status" value="1"/>
</dbReference>
<reference evidence="3" key="1">
    <citation type="journal article" date="2019" name="Int. J. Syst. Evol. Microbiol.">
        <title>The Global Catalogue of Microorganisms (GCM) 10K type strain sequencing project: providing services to taxonomists for standard genome sequencing and annotation.</title>
        <authorList>
            <consortium name="The Broad Institute Genomics Platform"/>
            <consortium name="The Broad Institute Genome Sequencing Center for Infectious Disease"/>
            <person name="Wu L."/>
            <person name="Ma J."/>
        </authorList>
    </citation>
    <scope>NUCLEOTIDE SEQUENCE [LARGE SCALE GENOMIC DNA]</scope>
    <source>
        <strain evidence="3">JCM 17938</strain>
    </source>
</reference>
<dbReference type="Gene3D" id="3.40.630.30">
    <property type="match status" value="1"/>
</dbReference>
<dbReference type="SUPFAM" id="SSF55729">
    <property type="entry name" value="Acyl-CoA N-acyltransferases (Nat)"/>
    <property type="match status" value="1"/>
</dbReference>
<dbReference type="InterPro" id="IPR051531">
    <property type="entry name" value="N-acetyltransferase"/>
</dbReference>
<dbReference type="EMBL" id="BAABHJ010000017">
    <property type="protein sequence ID" value="GAA4611609.1"/>
    <property type="molecule type" value="Genomic_DNA"/>
</dbReference>
<dbReference type="InterPro" id="IPR000182">
    <property type="entry name" value="GNAT_dom"/>
</dbReference>
<protein>
    <recommendedName>
        <fullName evidence="1">N-acetyltransferase domain-containing protein</fullName>
    </recommendedName>
</protein>
<dbReference type="PROSITE" id="PS51186">
    <property type="entry name" value="GNAT"/>
    <property type="match status" value="1"/>
</dbReference>
<evidence type="ECO:0000259" key="1">
    <source>
        <dbReference type="PROSITE" id="PS51186"/>
    </source>
</evidence>
<evidence type="ECO:0000313" key="3">
    <source>
        <dbReference type="Proteomes" id="UP001500212"/>
    </source>
</evidence>
<dbReference type="RefSeq" id="WP_345358839.1">
    <property type="nucleotide sequence ID" value="NZ_BAABHJ010000017.1"/>
</dbReference>
<dbReference type="Pfam" id="PF13302">
    <property type="entry name" value="Acetyltransf_3"/>
    <property type="match status" value="1"/>
</dbReference>
<accession>A0ABP8TSC3</accession>